<dbReference type="GO" id="GO:0004553">
    <property type="term" value="F:hydrolase activity, hydrolyzing O-glycosyl compounds"/>
    <property type="evidence" value="ECO:0007669"/>
    <property type="project" value="InterPro"/>
</dbReference>
<dbReference type="Gene3D" id="2.10.10.20">
    <property type="entry name" value="Carbohydrate-binding module superfamily 5/12"/>
    <property type="match status" value="1"/>
</dbReference>
<keyword evidence="5" id="KW-1185">Reference proteome</keyword>
<dbReference type="GO" id="GO:0005975">
    <property type="term" value="P:carbohydrate metabolic process"/>
    <property type="evidence" value="ECO:0007669"/>
    <property type="project" value="InterPro"/>
</dbReference>
<gene>
    <name evidence="4" type="ORF">Dsi01nite_023550</name>
</gene>
<dbReference type="RefSeq" id="WP_203846154.1">
    <property type="nucleotide sequence ID" value="NZ_BAAAVW010000001.1"/>
</dbReference>
<dbReference type="AlphaFoldDB" id="A0A919PIH9"/>
<feature type="domain" description="Chitin-binding type-3" evidence="3">
    <location>
        <begin position="115"/>
        <end position="161"/>
    </location>
</feature>
<reference evidence="4" key="1">
    <citation type="submission" date="2021-01" db="EMBL/GenBank/DDBJ databases">
        <title>Whole genome shotgun sequence of Dactylosporangium siamense NBRC 106093.</title>
        <authorList>
            <person name="Komaki H."/>
            <person name="Tamura T."/>
        </authorList>
    </citation>
    <scope>NUCLEOTIDE SEQUENCE</scope>
    <source>
        <strain evidence="4">NBRC 106093</strain>
    </source>
</reference>
<dbReference type="Proteomes" id="UP000660611">
    <property type="component" value="Unassembled WGS sequence"/>
</dbReference>
<feature type="compositionally biased region" description="Low complexity" evidence="2">
    <location>
        <begin position="94"/>
        <end position="110"/>
    </location>
</feature>
<evidence type="ECO:0000313" key="4">
    <source>
        <dbReference type="EMBL" id="GIG44314.1"/>
    </source>
</evidence>
<accession>A0A919PIH9</accession>
<dbReference type="CDD" id="cd12214">
    <property type="entry name" value="ChiA1_BD"/>
    <property type="match status" value="1"/>
</dbReference>
<dbReference type="Pfam" id="PF02839">
    <property type="entry name" value="CBM_5_12"/>
    <property type="match status" value="1"/>
</dbReference>
<proteinExistence type="predicted"/>
<feature type="compositionally biased region" description="Low complexity" evidence="2">
    <location>
        <begin position="69"/>
        <end position="79"/>
    </location>
</feature>
<dbReference type="SUPFAM" id="SSF51055">
    <property type="entry name" value="Carbohydrate binding domain"/>
    <property type="match status" value="1"/>
</dbReference>
<sequence>MGRTDRTLLWGTAALITFTLGAVAVARTDGGPVQATDDSRLCYNSAGVGAACLPPPADVDPPSAPPSPVVSGPTQTSPTPASPTPASPTPMTPAPTSAAPTRPASKPPASKQATIPAWTVGVAYRTGAQVTYQGVGYACLQAHTSQVDWSPVAAPVLWRRVS</sequence>
<evidence type="ECO:0000256" key="2">
    <source>
        <dbReference type="SAM" id="MobiDB-lite"/>
    </source>
</evidence>
<evidence type="ECO:0000313" key="5">
    <source>
        <dbReference type="Proteomes" id="UP000660611"/>
    </source>
</evidence>
<comment type="caution">
    <text evidence="4">The sequence shown here is derived from an EMBL/GenBank/DDBJ whole genome shotgun (WGS) entry which is preliminary data.</text>
</comment>
<feature type="region of interest" description="Disordered" evidence="2">
    <location>
        <begin position="53"/>
        <end position="112"/>
    </location>
</feature>
<dbReference type="SMART" id="SM00495">
    <property type="entry name" value="ChtBD3"/>
    <property type="match status" value="1"/>
</dbReference>
<dbReference type="EMBL" id="BONQ01000035">
    <property type="protein sequence ID" value="GIG44314.1"/>
    <property type="molecule type" value="Genomic_DNA"/>
</dbReference>
<dbReference type="GO" id="GO:0005576">
    <property type="term" value="C:extracellular region"/>
    <property type="evidence" value="ECO:0007669"/>
    <property type="project" value="InterPro"/>
</dbReference>
<evidence type="ECO:0000256" key="1">
    <source>
        <dbReference type="ARBA" id="ARBA00022801"/>
    </source>
</evidence>
<dbReference type="InterPro" id="IPR036573">
    <property type="entry name" value="CBM_sf_5/12"/>
</dbReference>
<organism evidence="4 5">
    <name type="scientific">Dactylosporangium siamense</name>
    <dbReference type="NCBI Taxonomy" id="685454"/>
    <lineage>
        <taxon>Bacteria</taxon>
        <taxon>Bacillati</taxon>
        <taxon>Actinomycetota</taxon>
        <taxon>Actinomycetes</taxon>
        <taxon>Micromonosporales</taxon>
        <taxon>Micromonosporaceae</taxon>
        <taxon>Dactylosporangium</taxon>
    </lineage>
</organism>
<name>A0A919PIH9_9ACTN</name>
<dbReference type="InterPro" id="IPR003610">
    <property type="entry name" value="CBM5/12"/>
</dbReference>
<evidence type="ECO:0000259" key="3">
    <source>
        <dbReference type="SMART" id="SM00495"/>
    </source>
</evidence>
<protein>
    <recommendedName>
        <fullName evidence="3">Chitin-binding type-3 domain-containing protein</fullName>
    </recommendedName>
</protein>
<dbReference type="GO" id="GO:0030246">
    <property type="term" value="F:carbohydrate binding"/>
    <property type="evidence" value="ECO:0007669"/>
    <property type="project" value="InterPro"/>
</dbReference>
<feature type="compositionally biased region" description="Pro residues" evidence="2">
    <location>
        <begin position="53"/>
        <end position="68"/>
    </location>
</feature>
<feature type="compositionally biased region" description="Pro residues" evidence="2">
    <location>
        <begin position="80"/>
        <end position="93"/>
    </location>
</feature>
<keyword evidence="1" id="KW-0378">Hydrolase</keyword>